<dbReference type="EMBL" id="JH159152">
    <property type="protein sequence ID" value="EGZ25374.1"/>
    <property type="molecule type" value="Genomic_DNA"/>
</dbReference>
<feature type="non-terminal residue" evidence="1">
    <location>
        <position position="1"/>
    </location>
</feature>
<dbReference type="Proteomes" id="UP000002640">
    <property type="component" value="Unassembled WGS sequence"/>
</dbReference>
<evidence type="ECO:0000313" key="2">
    <source>
        <dbReference type="Proteomes" id="UP000002640"/>
    </source>
</evidence>
<dbReference type="RefSeq" id="XP_009520662.1">
    <property type="nucleotide sequence ID" value="XM_009522367.1"/>
</dbReference>
<evidence type="ECO:0000313" key="1">
    <source>
        <dbReference type="EMBL" id="EGZ25374.1"/>
    </source>
</evidence>
<dbReference type="KEGG" id="psoj:PHYSODRAFT_478104"/>
<dbReference type="OMA" id="WYYPPVF"/>
<dbReference type="AlphaFoldDB" id="G4YSV5"/>
<dbReference type="InParanoid" id="G4YSV5"/>
<keyword evidence="2" id="KW-1185">Reference proteome</keyword>
<proteinExistence type="predicted"/>
<protein>
    <submittedName>
        <fullName evidence="1">Uncharacterized protein</fullName>
    </submittedName>
</protein>
<sequence>PETVFRLRVGGALSTYGVSVPLEVWQSADERLVLAVTCDGVSEEREGARVCGLAMAPSPMVDDGGMAAEVTSLSFEFSQHALSQVMEKWQLMQLVKAGGNVYHLLVNAGATIHVLVFHVWKRRRGSPVAAAAAAPRGLGISYFSEKGWYYPPVFPIKFRKTTEYRLHDVASDRSCTAGVECICQHLFDAEQFLGEFLETFKPLRQCSLVDYDLRLVRVKFDGCSS</sequence>
<gene>
    <name evidence="1" type="ORF">PHYSODRAFT_478104</name>
</gene>
<dbReference type="GeneID" id="20654959"/>
<accession>G4YSV5</accession>
<reference evidence="1 2" key="1">
    <citation type="journal article" date="2006" name="Science">
        <title>Phytophthora genome sequences uncover evolutionary origins and mechanisms of pathogenesis.</title>
        <authorList>
            <person name="Tyler B.M."/>
            <person name="Tripathy S."/>
            <person name="Zhang X."/>
            <person name="Dehal P."/>
            <person name="Jiang R.H."/>
            <person name="Aerts A."/>
            <person name="Arredondo F.D."/>
            <person name="Baxter L."/>
            <person name="Bensasson D."/>
            <person name="Beynon J.L."/>
            <person name="Chapman J."/>
            <person name="Damasceno C.M."/>
            <person name="Dorrance A.E."/>
            <person name="Dou D."/>
            <person name="Dickerman A.W."/>
            <person name="Dubchak I.L."/>
            <person name="Garbelotto M."/>
            <person name="Gijzen M."/>
            <person name="Gordon S.G."/>
            <person name="Govers F."/>
            <person name="Grunwald N.J."/>
            <person name="Huang W."/>
            <person name="Ivors K.L."/>
            <person name="Jones R.W."/>
            <person name="Kamoun S."/>
            <person name="Krampis K."/>
            <person name="Lamour K.H."/>
            <person name="Lee M.K."/>
            <person name="McDonald W.H."/>
            <person name="Medina M."/>
            <person name="Meijer H.J."/>
            <person name="Nordberg E.K."/>
            <person name="Maclean D.J."/>
            <person name="Ospina-Giraldo M.D."/>
            <person name="Morris P.F."/>
            <person name="Phuntumart V."/>
            <person name="Putnam N.H."/>
            <person name="Rash S."/>
            <person name="Rose J.K."/>
            <person name="Sakihama Y."/>
            <person name="Salamov A.A."/>
            <person name="Savidor A."/>
            <person name="Scheuring C.F."/>
            <person name="Smith B.M."/>
            <person name="Sobral B.W."/>
            <person name="Terry A."/>
            <person name="Torto-Alalibo T.A."/>
            <person name="Win J."/>
            <person name="Xu Z."/>
            <person name="Zhang H."/>
            <person name="Grigoriev I.V."/>
            <person name="Rokhsar D.S."/>
            <person name="Boore J.L."/>
        </authorList>
    </citation>
    <scope>NUCLEOTIDE SEQUENCE [LARGE SCALE GENOMIC DNA]</scope>
    <source>
        <strain evidence="1 2">P6497</strain>
    </source>
</reference>
<organism evidence="1 2">
    <name type="scientific">Phytophthora sojae (strain P6497)</name>
    <name type="common">Soybean stem and root rot agent</name>
    <name type="synonym">Phytophthora megasperma f. sp. glycines</name>
    <dbReference type="NCBI Taxonomy" id="1094619"/>
    <lineage>
        <taxon>Eukaryota</taxon>
        <taxon>Sar</taxon>
        <taxon>Stramenopiles</taxon>
        <taxon>Oomycota</taxon>
        <taxon>Peronosporomycetes</taxon>
        <taxon>Peronosporales</taxon>
        <taxon>Peronosporaceae</taxon>
        <taxon>Phytophthora</taxon>
    </lineage>
</organism>
<name>G4YSV5_PHYSP</name>